<protein>
    <submittedName>
        <fullName evidence="1">Uncharacterized protein</fullName>
    </submittedName>
</protein>
<proteinExistence type="predicted"/>
<accession>A0ACB8V1R0</accession>
<comment type="caution">
    <text evidence="1">The sequence shown here is derived from an EMBL/GenBank/DDBJ whole genome shotgun (WGS) entry which is preliminary data.</text>
</comment>
<sequence length="854" mass="94631">MFETSAVKRHTYCAMDRPDRQIICFVEEFPACDRSLAKFSTITFPLEGCNSPVVYMTIAPTQQQETFDVIVIHRDGRIRRLSSDLKTERWSILPDPIKLSGEFEVHAGFAVGFDEAEKTLFQKRQDLTALILGDRHGFRSDTSTILMLVMHPRQVKTILPSEASIHIFSIPSINSADGFAVIGQQHLRHVMTVKLPDLQGQIPLTARNITWSANLSQSELSLSFDRGYVSYNISHYSPEIDSHMIMDNAAFSSIIRVSPRTIMGASHSMVSIYDSKYQSLQADFSLRDIPQVTSLRQGEAASSMQFLTHFSKLGAVIALYGNSLLTFDLLTVQSWGGRSRKRQRTGLLIDSIGKGFHLDDNESKRPVLDESSLQFMKPVGLTQKDIASKWADLKSELESAAEANDTTQFDKLMKSKFWKSLKQGVEEKPKGFPPAREYIDLERIEFLLSKIFAFRTADDAEPHKLMVHFLPYETLQWLVNSRHLTLSNLRAALRNSTPNRIPHAIPDGSLVEALAHVGRSIKLLLLVLRSSMQLNSMELAHSLKILLDTARSHSTNHTDPPKALTDSPQKRTPSCSKETASAETSKKARGSEVVLTDAVCGLNLALIKLHDIPLDAVTQSIRSVLPNSDILSIIHHLRHSLATGGYTSPFTEDPPPSFASPKIPLLSLSIIVDLLNACIDAIGPSGWISAAGFSGEESGASLIADMKSEISAALAGVEEATHLKGTLREYIRCCMTAKDEPLFKKNKSTKQGSQGEQSSDTSRPRVKRRERVNGAEILVYDDIADPSRLPHTDTKMLPLSLKMTTNGQDGEAGEVSGKTKVLKSTGEVRNRSKRELGLLKSKSVGQYSFERIIV</sequence>
<gene>
    <name evidence="1" type="ORF">LOY88_001411</name>
</gene>
<name>A0ACB8V1R0_9EURO</name>
<reference evidence="1" key="1">
    <citation type="journal article" date="2022" name="bioRxiv">
        <title>Population genetic analysis of Ophidiomyces ophidiicola, the causative agent of snake fungal disease, indicates recent introductions to the USA.</title>
        <authorList>
            <person name="Ladner J.T."/>
            <person name="Palmer J.M."/>
            <person name="Ettinger C.L."/>
            <person name="Stajich J.E."/>
            <person name="Farrell T.M."/>
            <person name="Glorioso B.M."/>
            <person name="Lawson B."/>
            <person name="Price S.J."/>
            <person name="Stengle A.G."/>
            <person name="Grear D.A."/>
            <person name="Lorch J.M."/>
        </authorList>
    </citation>
    <scope>NUCLEOTIDE SEQUENCE</scope>
    <source>
        <strain evidence="1">NWHC 24266-5</strain>
    </source>
</reference>
<dbReference type="EMBL" id="JALBCA010000015">
    <property type="protein sequence ID" value="KAI2390824.1"/>
    <property type="molecule type" value="Genomic_DNA"/>
</dbReference>
<organism evidence="1">
    <name type="scientific">Ophidiomyces ophidiicola</name>
    <dbReference type="NCBI Taxonomy" id="1387563"/>
    <lineage>
        <taxon>Eukaryota</taxon>
        <taxon>Fungi</taxon>
        <taxon>Dikarya</taxon>
        <taxon>Ascomycota</taxon>
        <taxon>Pezizomycotina</taxon>
        <taxon>Eurotiomycetes</taxon>
        <taxon>Eurotiomycetidae</taxon>
        <taxon>Onygenales</taxon>
        <taxon>Onygenaceae</taxon>
        <taxon>Ophidiomyces</taxon>
    </lineage>
</organism>
<evidence type="ECO:0000313" key="1">
    <source>
        <dbReference type="EMBL" id="KAI2390824.1"/>
    </source>
</evidence>